<dbReference type="SUPFAM" id="SSF57756">
    <property type="entry name" value="Retrovirus zinc finger-like domains"/>
    <property type="match status" value="1"/>
</dbReference>
<feature type="region of interest" description="Disordered" evidence="2">
    <location>
        <begin position="278"/>
        <end position="323"/>
    </location>
</feature>
<dbReference type="AlphaFoldDB" id="A0AA39VHR1"/>
<evidence type="ECO:0000313" key="4">
    <source>
        <dbReference type="EMBL" id="KAK0585714.1"/>
    </source>
</evidence>
<feature type="region of interest" description="Disordered" evidence="2">
    <location>
        <begin position="160"/>
        <end position="180"/>
    </location>
</feature>
<dbReference type="Proteomes" id="UP001168877">
    <property type="component" value="Unassembled WGS sequence"/>
</dbReference>
<reference evidence="4" key="1">
    <citation type="journal article" date="2022" name="Plant J.">
        <title>Strategies of tolerance reflected in two North American maple genomes.</title>
        <authorList>
            <person name="McEvoy S.L."/>
            <person name="Sezen U.U."/>
            <person name="Trouern-Trend A."/>
            <person name="McMahon S.M."/>
            <person name="Schaberg P.G."/>
            <person name="Yang J."/>
            <person name="Wegrzyn J.L."/>
            <person name="Swenson N.G."/>
        </authorList>
    </citation>
    <scope>NUCLEOTIDE SEQUENCE</scope>
    <source>
        <strain evidence="4">NS2018</strain>
    </source>
</reference>
<organism evidence="4 5">
    <name type="scientific">Acer saccharum</name>
    <name type="common">Sugar maple</name>
    <dbReference type="NCBI Taxonomy" id="4024"/>
    <lineage>
        <taxon>Eukaryota</taxon>
        <taxon>Viridiplantae</taxon>
        <taxon>Streptophyta</taxon>
        <taxon>Embryophyta</taxon>
        <taxon>Tracheophyta</taxon>
        <taxon>Spermatophyta</taxon>
        <taxon>Magnoliopsida</taxon>
        <taxon>eudicotyledons</taxon>
        <taxon>Gunneridae</taxon>
        <taxon>Pentapetalae</taxon>
        <taxon>rosids</taxon>
        <taxon>malvids</taxon>
        <taxon>Sapindales</taxon>
        <taxon>Sapindaceae</taxon>
        <taxon>Hippocastanoideae</taxon>
        <taxon>Acereae</taxon>
        <taxon>Acer</taxon>
    </lineage>
</organism>
<gene>
    <name evidence="4" type="ORF">LWI29_032918</name>
</gene>
<proteinExistence type="predicted"/>
<dbReference type="PROSITE" id="PS50158">
    <property type="entry name" value="ZF_CCHC"/>
    <property type="match status" value="1"/>
</dbReference>
<name>A0AA39VHR1_ACESA</name>
<feature type="domain" description="CCHC-type" evidence="3">
    <location>
        <begin position="142"/>
        <end position="157"/>
    </location>
</feature>
<feature type="compositionally biased region" description="Low complexity" evidence="2">
    <location>
        <begin position="238"/>
        <end position="247"/>
    </location>
</feature>
<dbReference type="InterPro" id="IPR036875">
    <property type="entry name" value="Znf_CCHC_sf"/>
</dbReference>
<feature type="compositionally biased region" description="Basic and acidic residues" evidence="2">
    <location>
        <begin position="344"/>
        <end position="358"/>
    </location>
</feature>
<dbReference type="InterPro" id="IPR040256">
    <property type="entry name" value="At4g02000-like"/>
</dbReference>
<evidence type="ECO:0000313" key="5">
    <source>
        <dbReference type="Proteomes" id="UP001168877"/>
    </source>
</evidence>
<evidence type="ECO:0000256" key="1">
    <source>
        <dbReference type="PROSITE-ProRule" id="PRU00047"/>
    </source>
</evidence>
<dbReference type="PANTHER" id="PTHR31286">
    <property type="entry name" value="GLYCINE-RICH CELL WALL STRUCTURAL PROTEIN 1.8-LIKE"/>
    <property type="match status" value="1"/>
</dbReference>
<feature type="compositionally biased region" description="Polar residues" evidence="2">
    <location>
        <begin position="311"/>
        <end position="323"/>
    </location>
</feature>
<keyword evidence="5" id="KW-1185">Reference proteome</keyword>
<feature type="compositionally biased region" description="Basic and acidic residues" evidence="2">
    <location>
        <begin position="285"/>
        <end position="301"/>
    </location>
</feature>
<dbReference type="EMBL" id="JAUESC010000383">
    <property type="protein sequence ID" value="KAK0585714.1"/>
    <property type="molecule type" value="Genomic_DNA"/>
</dbReference>
<feature type="region of interest" description="Disordered" evidence="2">
    <location>
        <begin position="344"/>
        <end position="368"/>
    </location>
</feature>
<sequence>MVYDRTFHIKVLDFSLNFGVLHQMLADLKYVLTEGPWVISNQYLVVQKWRPNFIPGEDAIQKMPVWVRLSKLPMEWIEVELLRNIGGMLGNTIKVDPITESQARGRFARICVEIDITKPLQSSLNVEDRVVMVEYESLGLLCFKCGKVGHYKDTCREGLVPQSDQGRNAEQGKGLDSSVNEPYGPWMQVTYGRNARYFGSGTAGKRGNFQSQGGKNGSGMKYGNGPLSQEQHGVDMAGSNEGNNVGVSKVSVGVDKKKIGNKPKSGSRFSVLNEEVLEENSVKPSHNDTNRQGKNQSEKVLSEISNRKPPNRNQVSKSSSSYLVENNGNKSYFCKPLKENSSEVLSKKDGKGHIKDSRLLPNDSSHGMDEVIEDSVVLQSLHSEIMDLENSVGREGIKDGEVSSTVEKVILSEASNIEEVASKLKEAMDIALV</sequence>
<protein>
    <recommendedName>
        <fullName evidence="3">CCHC-type domain-containing protein</fullName>
    </recommendedName>
</protein>
<dbReference type="GO" id="GO:0008270">
    <property type="term" value="F:zinc ion binding"/>
    <property type="evidence" value="ECO:0007669"/>
    <property type="project" value="UniProtKB-KW"/>
</dbReference>
<dbReference type="SMART" id="SM00343">
    <property type="entry name" value="ZnF_C2HC"/>
    <property type="match status" value="1"/>
</dbReference>
<evidence type="ECO:0000259" key="3">
    <source>
        <dbReference type="PROSITE" id="PS50158"/>
    </source>
</evidence>
<keyword evidence="1" id="KW-0479">Metal-binding</keyword>
<reference evidence="4" key="2">
    <citation type="submission" date="2023-06" db="EMBL/GenBank/DDBJ databases">
        <authorList>
            <person name="Swenson N.G."/>
            <person name="Wegrzyn J.L."/>
            <person name="Mcevoy S.L."/>
        </authorList>
    </citation>
    <scope>NUCLEOTIDE SEQUENCE</scope>
    <source>
        <strain evidence="4">NS2018</strain>
        <tissue evidence="4">Leaf</tissue>
    </source>
</reference>
<dbReference type="PANTHER" id="PTHR31286:SF99">
    <property type="entry name" value="DUF4283 DOMAIN-CONTAINING PROTEIN"/>
    <property type="match status" value="1"/>
</dbReference>
<keyword evidence="1" id="KW-0863">Zinc-finger</keyword>
<comment type="caution">
    <text evidence="4">The sequence shown here is derived from an EMBL/GenBank/DDBJ whole genome shotgun (WGS) entry which is preliminary data.</text>
</comment>
<feature type="region of interest" description="Disordered" evidence="2">
    <location>
        <begin position="202"/>
        <end position="247"/>
    </location>
</feature>
<evidence type="ECO:0000256" key="2">
    <source>
        <dbReference type="SAM" id="MobiDB-lite"/>
    </source>
</evidence>
<dbReference type="GO" id="GO:0003676">
    <property type="term" value="F:nucleic acid binding"/>
    <property type="evidence" value="ECO:0007669"/>
    <property type="project" value="InterPro"/>
</dbReference>
<accession>A0AA39VHR1</accession>
<dbReference type="InterPro" id="IPR001878">
    <property type="entry name" value="Znf_CCHC"/>
</dbReference>
<keyword evidence="1" id="KW-0862">Zinc</keyword>